<dbReference type="SUPFAM" id="SSF51182">
    <property type="entry name" value="RmlC-like cupins"/>
    <property type="match status" value="1"/>
</dbReference>
<keyword evidence="3" id="KW-1185">Reference proteome</keyword>
<protein>
    <submittedName>
        <fullName evidence="2">Cupin domain-containing protein</fullName>
    </submittedName>
</protein>
<dbReference type="InterPro" id="IPR014710">
    <property type="entry name" value="RmlC-like_jellyroll"/>
</dbReference>
<accession>A0ABW6PIQ8</accession>
<dbReference type="InterPro" id="IPR011051">
    <property type="entry name" value="RmlC_Cupin_sf"/>
</dbReference>
<gene>
    <name evidence="2" type="ORF">ACFYTF_05330</name>
</gene>
<dbReference type="Pfam" id="PF07883">
    <property type="entry name" value="Cupin_2"/>
    <property type="match status" value="1"/>
</dbReference>
<evidence type="ECO:0000313" key="2">
    <source>
        <dbReference type="EMBL" id="MFF0542240.1"/>
    </source>
</evidence>
<sequence>MPATFTADITPIDLHNARFTPLVRPGTGSTELCVWRVEVAPGSTGVPHRIHREEAFVMLSGSAVVTIDEERHTLVAGDAAVAPAGSWLGIDNSSAEPAVVLVTAPIGFTGELADGTLVDPPWVH</sequence>
<feature type="domain" description="Cupin type-2" evidence="1">
    <location>
        <begin position="36"/>
        <end position="102"/>
    </location>
</feature>
<comment type="caution">
    <text evidence="2">The sequence shown here is derived from an EMBL/GenBank/DDBJ whole genome shotgun (WGS) entry which is preliminary data.</text>
</comment>
<organism evidence="2 3">
    <name type="scientific">Nocardia thailandica</name>
    <dbReference type="NCBI Taxonomy" id="257275"/>
    <lineage>
        <taxon>Bacteria</taxon>
        <taxon>Bacillati</taxon>
        <taxon>Actinomycetota</taxon>
        <taxon>Actinomycetes</taxon>
        <taxon>Mycobacteriales</taxon>
        <taxon>Nocardiaceae</taxon>
        <taxon>Nocardia</taxon>
    </lineage>
</organism>
<dbReference type="EMBL" id="JBIAMX010000002">
    <property type="protein sequence ID" value="MFF0542240.1"/>
    <property type="molecule type" value="Genomic_DNA"/>
</dbReference>
<name>A0ABW6PIQ8_9NOCA</name>
<reference evidence="2 3" key="1">
    <citation type="submission" date="2024-10" db="EMBL/GenBank/DDBJ databases">
        <title>The Natural Products Discovery Center: Release of the First 8490 Sequenced Strains for Exploring Actinobacteria Biosynthetic Diversity.</title>
        <authorList>
            <person name="Kalkreuter E."/>
            <person name="Kautsar S.A."/>
            <person name="Yang D."/>
            <person name="Bader C.D."/>
            <person name="Teijaro C.N."/>
            <person name="Fluegel L."/>
            <person name="Davis C.M."/>
            <person name="Simpson J.R."/>
            <person name="Lauterbach L."/>
            <person name="Steele A.D."/>
            <person name="Gui C."/>
            <person name="Meng S."/>
            <person name="Li G."/>
            <person name="Viehrig K."/>
            <person name="Ye F."/>
            <person name="Su P."/>
            <person name="Kiefer A.F."/>
            <person name="Nichols A."/>
            <person name="Cepeda A.J."/>
            <person name="Yan W."/>
            <person name="Fan B."/>
            <person name="Jiang Y."/>
            <person name="Adhikari A."/>
            <person name="Zheng C.-J."/>
            <person name="Schuster L."/>
            <person name="Cowan T.M."/>
            <person name="Smanski M.J."/>
            <person name="Chevrette M.G."/>
            <person name="De Carvalho L.P.S."/>
            <person name="Shen B."/>
        </authorList>
    </citation>
    <scope>NUCLEOTIDE SEQUENCE [LARGE SCALE GENOMIC DNA]</scope>
    <source>
        <strain evidence="2 3">NPDC004045</strain>
    </source>
</reference>
<dbReference type="RefSeq" id="WP_387699218.1">
    <property type="nucleotide sequence ID" value="NZ_JBIAMX010000002.1"/>
</dbReference>
<dbReference type="Gene3D" id="2.60.120.10">
    <property type="entry name" value="Jelly Rolls"/>
    <property type="match status" value="1"/>
</dbReference>
<evidence type="ECO:0000313" key="3">
    <source>
        <dbReference type="Proteomes" id="UP001601444"/>
    </source>
</evidence>
<dbReference type="InterPro" id="IPR013096">
    <property type="entry name" value="Cupin_2"/>
</dbReference>
<dbReference type="Proteomes" id="UP001601444">
    <property type="component" value="Unassembled WGS sequence"/>
</dbReference>
<evidence type="ECO:0000259" key="1">
    <source>
        <dbReference type="Pfam" id="PF07883"/>
    </source>
</evidence>
<proteinExistence type="predicted"/>